<dbReference type="PROSITE" id="PS50943">
    <property type="entry name" value="HTH_CROC1"/>
    <property type="match status" value="1"/>
</dbReference>
<proteinExistence type="predicted"/>
<dbReference type="InterPro" id="IPR001387">
    <property type="entry name" value="Cro/C1-type_HTH"/>
</dbReference>
<dbReference type="PANTHER" id="PTHR46558">
    <property type="entry name" value="TRACRIPTIONAL REGULATORY PROTEIN-RELATED-RELATED"/>
    <property type="match status" value="1"/>
</dbReference>
<dbReference type="CDD" id="cd00093">
    <property type="entry name" value="HTH_XRE"/>
    <property type="match status" value="1"/>
</dbReference>
<accession>A0ABV2ELJ7</accession>
<dbReference type="Gene3D" id="1.10.260.40">
    <property type="entry name" value="lambda repressor-like DNA-binding domains"/>
    <property type="match status" value="1"/>
</dbReference>
<evidence type="ECO:0000313" key="4">
    <source>
        <dbReference type="Proteomes" id="UP001549110"/>
    </source>
</evidence>
<gene>
    <name evidence="3" type="ORF">ABID41_003035</name>
</gene>
<evidence type="ECO:0000313" key="3">
    <source>
        <dbReference type="EMBL" id="MET3527917.1"/>
    </source>
</evidence>
<sequence length="138" mass="15280">MNENPEDQGPDPIDVAVGHRIRVRRKWLGISQSTLAEHLGVSFQQVQKYERGANRVSASMLVRIAQKLDTTVGELVGETPTPMSDESLFEKLAVPGAVQLLEAFASVQQPSMRTAILNLTRSLIEESDERTVGVRRAR</sequence>
<dbReference type="SMART" id="SM00530">
    <property type="entry name" value="HTH_XRE"/>
    <property type="match status" value="1"/>
</dbReference>
<dbReference type="RefSeq" id="WP_354297950.1">
    <property type="nucleotide sequence ID" value="NZ_JBEPLU010000002.1"/>
</dbReference>
<name>A0ABV2ELJ7_9CAUL</name>
<dbReference type="Pfam" id="PF01381">
    <property type="entry name" value="HTH_3"/>
    <property type="match status" value="1"/>
</dbReference>
<comment type="caution">
    <text evidence="3">The sequence shown here is derived from an EMBL/GenBank/DDBJ whole genome shotgun (WGS) entry which is preliminary data.</text>
</comment>
<evidence type="ECO:0000256" key="1">
    <source>
        <dbReference type="ARBA" id="ARBA00023125"/>
    </source>
</evidence>
<keyword evidence="1" id="KW-0238">DNA-binding</keyword>
<feature type="domain" description="HTH cro/C1-type" evidence="2">
    <location>
        <begin position="21"/>
        <end position="75"/>
    </location>
</feature>
<protein>
    <submittedName>
        <fullName evidence="3">Transcriptional regulator with XRE-family HTH domain</fullName>
    </submittedName>
</protein>
<dbReference type="SUPFAM" id="SSF47413">
    <property type="entry name" value="lambda repressor-like DNA-binding domains"/>
    <property type="match status" value="1"/>
</dbReference>
<dbReference type="InterPro" id="IPR010982">
    <property type="entry name" value="Lambda_DNA-bd_dom_sf"/>
</dbReference>
<evidence type="ECO:0000259" key="2">
    <source>
        <dbReference type="PROSITE" id="PS50943"/>
    </source>
</evidence>
<dbReference type="Proteomes" id="UP001549110">
    <property type="component" value="Unassembled WGS sequence"/>
</dbReference>
<dbReference type="PANTHER" id="PTHR46558:SF4">
    <property type="entry name" value="DNA-BIDING PHAGE PROTEIN"/>
    <property type="match status" value="1"/>
</dbReference>
<keyword evidence="4" id="KW-1185">Reference proteome</keyword>
<dbReference type="EMBL" id="JBEPLU010000002">
    <property type="protein sequence ID" value="MET3527917.1"/>
    <property type="molecule type" value="Genomic_DNA"/>
</dbReference>
<organism evidence="3 4">
    <name type="scientific">Phenylobacterium koreense</name>
    <dbReference type="NCBI Taxonomy" id="266125"/>
    <lineage>
        <taxon>Bacteria</taxon>
        <taxon>Pseudomonadati</taxon>
        <taxon>Pseudomonadota</taxon>
        <taxon>Alphaproteobacteria</taxon>
        <taxon>Caulobacterales</taxon>
        <taxon>Caulobacteraceae</taxon>
        <taxon>Phenylobacterium</taxon>
    </lineage>
</organism>
<reference evidence="3 4" key="1">
    <citation type="submission" date="2024-06" db="EMBL/GenBank/DDBJ databases">
        <title>Genomic Encyclopedia of Type Strains, Phase IV (KMG-IV): sequencing the most valuable type-strain genomes for metagenomic binning, comparative biology and taxonomic classification.</title>
        <authorList>
            <person name="Goeker M."/>
        </authorList>
    </citation>
    <scope>NUCLEOTIDE SEQUENCE [LARGE SCALE GENOMIC DNA]</scope>
    <source>
        <strain evidence="3 4">DSM 17809</strain>
    </source>
</reference>